<dbReference type="EMBL" id="CAMPGE010006150">
    <property type="protein sequence ID" value="CAI2364995.1"/>
    <property type="molecule type" value="Genomic_DNA"/>
</dbReference>
<sequence>MFCESSLLSSEPPKICFLDLIAPCSHPELVEKSPAKFLPCILLPGARSFLCFCFSSNFSELTVKCCNLLLQASMNEYFCSSRELLFFCTSIYYF</sequence>
<name>A0AAD1XC20_EUPCR</name>
<evidence type="ECO:0000313" key="2">
    <source>
        <dbReference type="Proteomes" id="UP001295684"/>
    </source>
</evidence>
<evidence type="ECO:0000313" key="1">
    <source>
        <dbReference type="EMBL" id="CAI2364995.1"/>
    </source>
</evidence>
<protein>
    <submittedName>
        <fullName evidence="1">Uncharacterized protein</fullName>
    </submittedName>
</protein>
<gene>
    <name evidence="1" type="ORF">ECRASSUSDP1_LOCUS6345</name>
</gene>
<accession>A0AAD1XC20</accession>
<proteinExistence type="predicted"/>
<keyword evidence="2" id="KW-1185">Reference proteome</keyword>
<dbReference type="Proteomes" id="UP001295684">
    <property type="component" value="Unassembled WGS sequence"/>
</dbReference>
<dbReference type="AlphaFoldDB" id="A0AAD1XC20"/>
<organism evidence="1 2">
    <name type="scientific">Euplotes crassus</name>
    <dbReference type="NCBI Taxonomy" id="5936"/>
    <lineage>
        <taxon>Eukaryota</taxon>
        <taxon>Sar</taxon>
        <taxon>Alveolata</taxon>
        <taxon>Ciliophora</taxon>
        <taxon>Intramacronucleata</taxon>
        <taxon>Spirotrichea</taxon>
        <taxon>Hypotrichia</taxon>
        <taxon>Euplotida</taxon>
        <taxon>Euplotidae</taxon>
        <taxon>Moneuplotes</taxon>
    </lineage>
</organism>
<comment type="caution">
    <text evidence="1">The sequence shown here is derived from an EMBL/GenBank/DDBJ whole genome shotgun (WGS) entry which is preliminary data.</text>
</comment>
<reference evidence="1" key="1">
    <citation type="submission" date="2023-07" db="EMBL/GenBank/DDBJ databases">
        <authorList>
            <consortium name="AG Swart"/>
            <person name="Singh M."/>
            <person name="Singh A."/>
            <person name="Seah K."/>
            <person name="Emmerich C."/>
        </authorList>
    </citation>
    <scope>NUCLEOTIDE SEQUENCE</scope>
    <source>
        <strain evidence="1">DP1</strain>
    </source>
</reference>